<dbReference type="EMBL" id="JAPHNI010000398">
    <property type="protein sequence ID" value="KAJ8111521.1"/>
    <property type="molecule type" value="Genomic_DNA"/>
</dbReference>
<name>A0ACC2I8L7_9PLEO</name>
<gene>
    <name evidence="1" type="ORF">OPT61_g5900</name>
</gene>
<accession>A0ACC2I8L7</accession>
<keyword evidence="2" id="KW-1185">Reference proteome</keyword>
<protein>
    <submittedName>
        <fullName evidence="1">Uncharacterized protein</fullName>
    </submittedName>
</protein>
<dbReference type="Proteomes" id="UP001153331">
    <property type="component" value="Unassembled WGS sequence"/>
</dbReference>
<proteinExistence type="predicted"/>
<organism evidence="1 2">
    <name type="scientific">Boeremia exigua</name>
    <dbReference type="NCBI Taxonomy" id="749465"/>
    <lineage>
        <taxon>Eukaryota</taxon>
        <taxon>Fungi</taxon>
        <taxon>Dikarya</taxon>
        <taxon>Ascomycota</taxon>
        <taxon>Pezizomycotina</taxon>
        <taxon>Dothideomycetes</taxon>
        <taxon>Pleosporomycetidae</taxon>
        <taxon>Pleosporales</taxon>
        <taxon>Pleosporineae</taxon>
        <taxon>Didymellaceae</taxon>
        <taxon>Boeremia</taxon>
    </lineage>
</organism>
<evidence type="ECO:0000313" key="1">
    <source>
        <dbReference type="EMBL" id="KAJ8111521.1"/>
    </source>
</evidence>
<reference evidence="1" key="1">
    <citation type="submission" date="2022-11" db="EMBL/GenBank/DDBJ databases">
        <title>Genome Sequence of Boeremia exigua.</title>
        <authorList>
            <person name="Buettner E."/>
        </authorList>
    </citation>
    <scope>NUCLEOTIDE SEQUENCE</scope>
    <source>
        <strain evidence="1">CU02</strain>
    </source>
</reference>
<sequence length="498" mass="55846">MAAFRSLTADRRPLEAFKAQASRAGNPKLGCSDTNTSSLPLHLFEWSQNSQDGVEISNVRSVTDLEARDPATVRVVFAPRDVPAPETVHGLVELFKRFEIPSAFVAESMQNISRSFAAQTDIDGTTYLWFHLLCKTVSVEGDRIVGRKRPGNNADSAGSASHDTAQNLSQEDLDWLKPGFVLKIRKPRVPPKTLARSRTSSSEVTMFAPSAEPLVQLFCFGAPMSIGDRFRRLKDVAICDDLVQDPYVLLEVVYEEMYKTLDMTGWAVSHVFGGIERQTLQLATTPGKATRLPRDHFTGLHNLAKHVTYLRENCDSALATLSSLQQHHATVVGEHPNPAQEFTQQALEYRQTLFDSTQRRLASLDKRMANIVQLSFHLVTVADSRIMHSESASMKSIAVTTLIFLPLSTIASIFGTQFMKLDENGRLHIRVSEDFWLLWVVALPLTAIVLLIWRVWYYDVRGRLLDDLPARGEGERGWLGWKTAITNRKSAFPRTSYE</sequence>
<evidence type="ECO:0000313" key="2">
    <source>
        <dbReference type="Proteomes" id="UP001153331"/>
    </source>
</evidence>
<comment type="caution">
    <text evidence="1">The sequence shown here is derived from an EMBL/GenBank/DDBJ whole genome shotgun (WGS) entry which is preliminary data.</text>
</comment>